<sequence length="92" mass="10200">MPDSAHIDNEGEIDVDSLDVGVEGMIDLCRDEELTNWTRSGIEGTSESVPEQTTIDLLADLDEDDTCNNYIDDGYVAPVNSTIEVQNEEFFI</sequence>
<reference evidence="1" key="1">
    <citation type="submission" date="2020-05" db="EMBL/GenBank/DDBJ databases">
        <title>WGS assembly of Panicum virgatum.</title>
        <authorList>
            <person name="Lovell J.T."/>
            <person name="Jenkins J."/>
            <person name="Shu S."/>
            <person name="Juenger T.E."/>
            <person name="Schmutz J."/>
        </authorList>
    </citation>
    <scope>NUCLEOTIDE SEQUENCE</scope>
    <source>
        <strain evidence="1">AP13</strain>
    </source>
</reference>
<gene>
    <name evidence="1" type="ORF">PVAP13_8KG155403</name>
</gene>
<proteinExistence type="predicted"/>
<accession>A0A8T0PUM3</accession>
<comment type="caution">
    <text evidence="1">The sequence shown here is derived from an EMBL/GenBank/DDBJ whole genome shotgun (WGS) entry which is preliminary data.</text>
</comment>
<evidence type="ECO:0000313" key="1">
    <source>
        <dbReference type="EMBL" id="KAG2561744.1"/>
    </source>
</evidence>
<protein>
    <submittedName>
        <fullName evidence="1">Uncharacterized protein</fullName>
    </submittedName>
</protein>
<organism evidence="1 2">
    <name type="scientific">Panicum virgatum</name>
    <name type="common">Blackwell switchgrass</name>
    <dbReference type="NCBI Taxonomy" id="38727"/>
    <lineage>
        <taxon>Eukaryota</taxon>
        <taxon>Viridiplantae</taxon>
        <taxon>Streptophyta</taxon>
        <taxon>Embryophyta</taxon>
        <taxon>Tracheophyta</taxon>
        <taxon>Spermatophyta</taxon>
        <taxon>Magnoliopsida</taxon>
        <taxon>Liliopsida</taxon>
        <taxon>Poales</taxon>
        <taxon>Poaceae</taxon>
        <taxon>PACMAD clade</taxon>
        <taxon>Panicoideae</taxon>
        <taxon>Panicodae</taxon>
        <taxon>Paniceae</taxon>
        <taxon>Panicinae</taxon>
        <taxon>Panicum</taxon>
        <taxon>Panicum sect. Hiantes</taxon>
    </lineage>
</organism>
<dbReference type="EMBL" id="CM029051">
    <property type="protein sequence ID" value="KAG2561744.1"/>
    <property type="molecule type" value="Genomic_DNA"/>
</dbReference>
<keyword evidence="2" id="KW-1185">Reference proteome</keyword>
<evidence type="ECO:0000313" key="2">
    <source>
        <dbReference type="Proteomes" id="UP000823388"/>
    </source>
</evidence>
<dbReference type="Proteomes" id="UP000823388">
    <property type="component" value="Chromosome 8K"/>
</dbReference>
<dbReference type="AlphaFoldDB" id="A0A8T0PUM3"/>
<name>A0A8T0PUM3_PANVG</name>